<sequence length="70" mass="7314">MAEKNVGGRDRLVRTLLAALLAVVAVSTLRKGKRKTGLLAFVGALGFGFNAVTCFCGVNKTLGIDTTSDE</sequence>
<dbReference type="Pfam" id="PF11127">
    <property type="entry name" value="YgaP-like_TM"/>
    <property type="match status" value="1"/>
</dbReference>
<dbReference type="RefSeq" id="WP_074878740.1">
    <property type="nucleotide sequence ID" value="NZ_FOXI01000009.1"/>
</dbReference>
<dbReference type="EMBL" id="FOXI01000009">
    <property type="protein sequence ID" value="SFP80620.1"/>
    <property type="molecule type" value="Genomic_DNA"/>
</dbReference>
<organism evidence="3 4">
    <name type="scientific">Halolamina pelagica</name>
    <dbReference type="NCBI Taxonomy" id="699431"/>
    <lineage>
        <taxon>Archaea</taxon>
        <taxon>Methanobacteriati</taxon>
        <taxon>Methanobacteriota</taxon>
        <taxon>Stenosarchaea group</taxon>
        <taxon>Halobacteria</taxon>
        <taxon>Halobacteriales</taxon>
        <taxon>Haloferacaceae</taxon>
    </lineage>
</organism>
<dbReference type="Proteomes" id="UP000183769">
    <property type="component" value="Unassembled WGS sequence"/>
</dbReference>
<feature type="domain" description="Inner membrane protein YgaP-like transmembrane" evidence="2">
    <location>
        <begin position="3"/>
        <end position="68"/>
    </location>
</feature>
<keyword evidence="1" id="KW-0472">Membrane</keyword>
<name>A0A1I5TC64_9EURY</name>
<dbReference type="AlphaFoldDB" id="A0A1I5TC64"/>
<gene>
    <name evidence="3" type="ORF">SAMN05216277_1094</name>
</gene>
<evidence type="ECO:0000313" key="3">
    <source>
        <dbReference type="EMBL" id="SFP80620.1"/>
    </source>
</evidence>
<evidence type="ECO:0000259" key="2">
    <source>
        <dbReference type="Pfam" id="PF11127"/>
    </source>
</evidence>
<reference evidence="4" key="1">
    <citation type="submission" date="2016-10" db="EMBL/GenBank/DDBJ databases">
        <authorList>
            <person name="Varghese N."/>
            <person name="Submissions S."/>
        </authorList>
    </citation>
    <scope>NUCLEOTIDE SEQUENCE [LARGE SCALE GENOMIC DNA]</scope>
    <source>
        <strain evidence="4">CGMCC 1.10329</strain>
    </source>
</reference>
<keyword evidence="1" id="KW-1133">Transmembrane helix</keyword>
<feature type="transmembrane region" description="Helical" evidence="1">
    <location>
        <begin position="12"/>
        <end position="30"/>
    </location>
</feature>
<keyword evidence="1" id="KW-0812">Transmembrane</keyword>
<dbReference type="InterPro" id="IPR021309">
    <property type="entry name" value="YgaP-like_TM"/>
</dbReference>
<accession>A0A1I5TC64</accession>
<proteinExistence type="predicted"/>
<evidence type="ECO:0000313" key="4">
    <source>
        <dbReference type="Proteomes" id="UP000183769"/>
    </source>
</evidence>
<keyword evidence="4" id="KW-1185">Reference proteome</keyword>
<protein>
    <recommendedName>
        <fullName evidence="2">Inner membrane protein YgaP-like transmembrane domain-containing protein</fullName>
    </recommendedName>
</protein>
<feature type="transmembrane region" description="Helical" evidence="1">
    <location>
        <begin position="36"/>
        <end position="58"/>
    </location>
</feature>
<evidence type="ECO:0000256" key="1">
    <source>
        <dbReference type="SAM" id="Phobius"/>
    </source>
</evidence>